<dbReference type="EMBL" id="MU274949">
    <property type="protein sequence ID" value="KAI0083999.1"/>
    <property type="molecule type" value="Genomic_DNA"/>
</dbReference>
<dbReference type="Proteomes" id="UP001055072">
    <property type="component" value="Unassembled WGS sequence"/>
</dbReference>
<accession>A0ACB8TPS2</accession>
<keyword evidence="2" id="KW-1185">Reference proteome</keyword>
<evidence type="ECO:0000313" key="1">
    <source>
        <dbReference type="EMBL" id="KAI0083999.1"/>
    </source>
</evidence>
<sequence length="258" mass="28918">MADNTPSFGYDSPFTPSRPRKKRKNKPTQEHRNLPEALERTRQELLVGDWVHKCTKLLRDALDALSLQSPPRVLCLGLGSPSSSRDARAQLAFLLEVCDDLILERSNVSVYDPAFTDEDDQLLATLAMNRLPDSENRNAAYPLPEPNIVYMPHCDLHLYENLLGANWSSDKLPQLVLIANRFGEYLDSIPSHKLTAEHPRVSRIAPLLDSLVLPTCGPYPTAFNNLSIQFVRSSTLGSVDADKLWKIDSPTAELRTVM</sequence>
<name>A0ACB8TPS2_9APHY</name>
<proteinExistence type="predicted"/>
<reference evidence="1" key="1">
    <citation type="journal article" date="2021" name="Environ. Microbiol.">
        <title>Gene family expansions and transcriptome signatures uncover fungal adaptations to wood decay.</title>
        <authorList>
            <person name="Hage H."/>
            <person name="Miyauchi S."/>
            <person name="Viragh M."/>
            <person name="Drula E."/>
            <person name="Min B."/>
            <person name="Chaduli D."/>
            <person name="Navarro D."/>
            <person name="Favel A."/>
            <person name="Norest M."/>
            <person name="Lesage-Meessen L."/>
            <person name="Balint B."/>
            <person name="Merenyi Z."/>
            <person name="de Eugenio L."/>
            <person name="Morin E."/>
            <person name="Martinez A.T."/>
            <person name="Baldrian P."/>
            <person name="Stursova M."/>
            <person name="Martinez M.J."/>
            <person name="Novotny C."/>
            <person name="Magnuson J.K."/>
            <person name="Spatafora J.W."/>
            <person name="Maurice S."/>
            <person name="Pangilinan J."/>
            <person name="Andreopoulos W."/>
            <person name="LaButti K."/>
            <person name="Hundley H."/>
            <person name="Na H."/>
            <person name="Kuo A."/>
            <person name="Barry K."/>
            <person name="Lipzen A."/>
            <person name="Henrissat B."/>
            <person name="Riley R."/>
            <person name="Ahrendt S."/>
            <person name="Nagy L.G."/>
            <person name="Grigoriev I.V."/>
            <person name="Martin F."/>
            <person name="Rosso M.N."/>
        </authorList>
    </citation>
    <scope>NUCLEOTIDE SEQUENCE</scope>
    <source>
        <strain evidence="1">CBS 384.51</strain>
    </source>
</reference>
<comment type="caution">
    <text evidence="1">The sequence shown here is derived from an EMBL/GenBank/DDBJ whole genome shotgun (WGS) entry which is preliminary data.</text>
</comment>
<evidence type="ECO:0000313" key="2">
    <source>
        <dbReference type="Proteomes" id="UP001055072"/>
    </source>
</evidence>
<organism evidence="1 2">
    <name type="scientific">Irpex rosettiformis</name>
    <dbReference type="NCBI Taxonomy" id="378272"/>
    <lineage>
        <taxon>Eukaryota</taxon>
        <taxon>Fungi</taxon>
        <taxon>Dikarya</taxon>
        <taxon>Basidiomycota</taxon>
        <taxon>Agaricomycotina</taxon>
        <taxon>Agaricomycetes</taxon>
        <taxon>Polyporales</taxon>
        <taxon>Irpicaceae</taxon>
        <taxon>Irpex</taxon>
    </lineage>
</organism>
<protein>
    <submittedName>
        <fullName evidence="1">SRR1-domain-containing protein</fullName>
    </submittedName>
</protein>
<gene>
    <name evidence="1" type="ORF">BDY19DRAFT_974608</name>
</gene>